<proteinExistence type="predicted"/>
<dbReference type="Pfam" id="PF00303">
    <property type="entry name" value="Thymidylat_synt"/>
    <property type="match status" value="1"/>
</dbReference>
<dbReference type="GO" id="GO:0032259">
    <property type="term" value="P:methylation"/>
    <property type="evidence" value="ECO:0007669"/>
    <property type="project" value="UniProtKB-KW"/>
</dbReference>
<evidence type="ECO:0000313" key="5">
    <source>
        <dbReference type="Proteomes" id="UP000026941"/>
    </source>
</evidence>
<accession>A0AA87Q7K9</accession>
<feature type="domain" description="Thymidylate synthase/dCMP hydroxymethylase" evidence="3">
    <location>
        <begin position="10"/>
        <end position="222"/>
    </location>
</feature>
<evidence type="ECO:0000256" key="2">
    <source>
        <dbReference type="ARBA" id="ARBA00022679"/>
    </source>
</evidence>
<evidence type="ECO:0000313" key="4">
    <source>
        <dbReference type="EMBL" id="GAJ97096.1"/>
    </source>
</evidence>
<dbReference type="InterPro" id="IPR036926">
    <property type="entry name" value="Thymidate_synth/dCMP_Mease_sf"/>
</dbReference>
<dbReference type="AlphaFoldDB" id="A0AA87Q7K9"/>
<dbReference type="GO" id="GO:0005829">
    <property type="term" value="C:cytosol"/>
    <property type="evidence" value="ECO:0007669"/>
    <property type="project" value="TreeGrafter"/>
</dbReference>
<dbReference type="PANTHER" id="PTHR11548">
    <property type="entry name" value="THYMIDYLATE SYNTHASE 1"/>
    <property type="match status" value="1"/>
</dbReference>
<dbReference type="SUPFAM" id="SSF55831">
    <property type="entry name" value="Thymidylate synthase/dCMP hydroxymethylase"/>
    <property type="match status" value="1"/>
</dbReference>
<dbReference type="EMBL" id="BAYX01000031">
    <property type="protein sequence ID" value="GAJ97096.1"/>
    <property type="molecule type" value="Genomic_DNA"/>
</dbReference>
<name>A0AA87Q7K9_RHIRH</name>
<dbReference type="Gene3D" id="3.30.572.10">
    <property type="entry name" value="Thymidylate synthase/dCMP hydroxymethylase domain"/>
    <property type="match status" value="1"/>
</dbReference>
<dbReference type="Proteomes" id="UP000026941">
    <property type="component" value="Unassembled WGS sequence"/>
</dbReference>
<gene>
    <name evidence="4" type="ORF">RRH01S_31_00280</name>
</gene>
<organism evidence="4 5">
    <name type="scientific">Rhizobium rhizogenes NBRC 13257</name>
    <dbReference type="NCBI Taxonomy" id="1220581"/>
    <lineage>
        <taxon>Bacteria</taxon>
        <taxon>Pseudomonadati</taxon>
        <taxon>Pseudomonadota</taxon>
        <taxon>Alphaproteobacteria</taxon>
        <taxon>Hyphomicrobiales</taxon>
        <taxon>Rhizobiaceae</taxon>
        <taxon>Rhizobium/Agrobacterium group</taxon>
        <taxon>Rhizobium</taxon>
    </lineage>
</organism>
<sequence length="359" mass="42103">MEKNVTYSLINVLRNIRDNGSPVVTRGNEQVEVLSQLLRIKSPLERVIVTPHRNNNIFALIAETFWVLGGRNDLGYLTHYLPRASDFSDDGKTWRAAYGPRLRNWYGVDQFQQVASLLRADPNTKRAVMTIFDPKSDYVETKDVPCNNWLHFLIRDGRLHLNVTVRANDAVWGFGGINSFEWSILQEMMAVWTGTQAGTLSWFVGTIHVYKRHYKTIDQILDNFGNKTLYEFGIGHPKFNTPLADFDRALHDWFSIEERIRIHGERMAITDVLSIEDELLRNSLQLLYIYNRYTRGAAEEEIAYFVNKLPMNDFKIAAIEFFSRKYGRWDLSQLRQEENDFFEYYWRTQRVRTPQRVLA</sequence>
<dbReference type="GO" id="GO:0006231">
    <property type="term" value="P:dTMP biosynthetic process"/>
    <property type="evidence" value="ECO:0007669"/>
    <property type="project" value="TreeGrafter"/>
</dbReference>
<protein>
    <recommendedName>
        <fullName evidence="3">Thymidylate synthase/dCMP hydroxymethylase domain-containing protein</fullName>
    </recommendedName>
</protein>
<dbReference type="GO" id="GO:0004799">
    <property type="term" value="F:thymidylate synthase activity"/>
    <property type="evidence" value="ECO:0007669"/>
    <property type="project" value="TreeGrafter"/>
</dbReference>
<keyword evidence="1" id="KW-0489">Methyltransferase</keyword>
<dbReference type="InterPro" id="IPR045097">
    <property type="entry name" value="Thymidate_synth/dCMP_Mease"/>
</dbReference>
<comment type="caution">
    <text evidence="4">The sequence shown here is derived from an EMBL/GenBank/DDBJ whole genome shotgun (WGS) entry which is preliminary data.</text>
</comment>
<dbReference type="InterPro" id="IPR023451">
    <property type="entry name" value="Thymidate_synth/dCMP_Mease_dom"/>
</dbReference>
<keyword evidence="2" id="KW-0808">Transferase</keyword>
<reference evidence="4 5" key="1">
    <citation type="submission" date="2014-05" db="EMBL/GenBank/DDBJ databases">
        <title>Whole genome shotgun sequence of Rhizobium rhizogenes NBRC 13257.</title>
        <authorList>
            <person name="Katano-Makiyama Y."/>
            <person name="Hosoyama A."/>
            <person name="Hashimoto M."/>
            <person name="Hosoyama Y."/>
            <person name="Noguchi M."/>
            <person name="Tsuchikane K."/>
            <person name="Kimura A."/>
            <person name="Ohji S."/>
            <person name="Ichikawa N."/>
            <person name="Yamazoe A."/>
            <person name="Fujita N."/>
        </authorList>
    </citation>
    <scope>NUCLEOTIDE SEQUENCE [LARGE SCALE GENOMIC DNA]</scope>
    <source>
        <strain evidence="4 5">NBRC 13257</strain>
    </source>
</reference>
<evidence type="ECO:0000256" key="1">
    <source>
        <dbReference type="ARBA" id="ARBA00022603"/>
    </source>
</evidence>
<dbReference type="RefSeq" id="WP_052365443.1">
    <property type="nucleotide sequence ID" value="NZ_BAYX01000031.1"/>
</dbReference>
<dbReference type="PANTHER" id="PTHR11548:SF1">
    <property type="entry name" value="THYMIDYLATE SYNTHASE 1"/>
    <property type="match status" value="1"/>
</dbReference>
<evidence type="ECO:0000259" key="3">
    <source>
        <dbReference type="Pfam" id="PF00303"/>
    </source>
</evidence>